<reference evidence="6 7" key="1">
    <citation type="submission" date="2015-12" db="EMBL/GenBank/DDBJ databases">
        <title>Draft genome sequence of Acidibacillus ferrooxidans ITV001, isolated from a chalcopyrite acid mine drainage site in Brazil.</title>
        <authorList>
            <person name="Dall'Agnol H."/>
            <person name="Nancucheo I."/>
            <person name="Johnson B."/>
            <person name="Oliveira R."/>
            <person name="Leite L."/>
            <person name="Pylro V."/>
            <person name="Nunes G.L."/>
            <person name="Tzotzos G."/>
            <person name="Fernandes G.R."/>
            <person name="Dutra J."/>
            <person name="Orellana S.C."/>
            <person name="Oliveira G."/>
        </authorList>
    </citation>
    <scope>NUCLEOTIDE SEQUENCE [LARGE SCALE GENOMIC DNA]</scope>
    <source>
        <strain evidence="7">ITV01</strain>
    </source>
</reference>
<dbReference type="InterPro" id="IPR005814">
    <property type="entry name" value="Aminotrans_3"/>
</dbReference>
<sequence length="470" mass="52498">MIGKECCGLAELLSENKALTWIERDREHMWHHMQPFASSQNPMIVARAERATLYDVEGNAYLDAMSGLWCMNLGYSERALADAAYEQMVTMPYYPLSQSHLKAIEISEKISDWLGGKHHIFLSNSGTEANETALKIARQYHALRGEGTRYKVISRYRAYHGNAGSALAATGQSIRKQNYEPLTPGFLHVPPPYCYRCPFGQKEDSCQLECASYYDQVMTWEGSDTVAAVILEPVITGGGVLVPKPGYLEKVREICDKHGVLMIVDEVICGFYRSGERFGHQNFHVKPDIVTMAKGITSGYLPLAATAVRDEIFNVFKGQGEFTHLRHLNTFGGNPSACAVAAKTLELMEERQIGTRVRALMERMNERLERLRDVPLVGDVRSFGFLAGVELVSNRADKTPLDPTVMGRVLAHCKQRGVIVGRNGDTVPEGNNVLTLSPPFIVTDEELDRIFDAIESALHTVADEYREWAF</sequence>
<dbReference type="PANTHER" id="PTHR43094:SF1">
    <property type="entry name" value="AMINOTRANSFERASE CLASS-III"/>
    <property type="match status" value="1"/>
</dbReference>
<dbReference type="Pfam" id="PF00202">
    <property type="entry name" value="Aminotran_3"/>
    <property type="match status" value="1"/>
</dbReference>
<dbReference type="Gene3D" id="3.90.1150.10">
    <property type="entry name" value="Aspartate Aminotransferase, domain 1"/>
    <property type="match status" value="1"/>
</dbReference>
<name>A0A124IVP9_9BACL</name>
<protein>
    <submittedName>
        <fullName evidence="6">Aminotransferase</fullName>
    </submittedName>
</protein>
<keyword evidence="4 5" id="KW-0663">Pyridoxal phosphate</keyword>
<evidence type="ECO:0000256" key="2">
    <source>
        <dbReference type="ARBA" id="ARBA00022576"/>
    </source>
</evidence>
<dbReference type="Gene3D" id="3.40.640.10">
    <property type="entry name" value="Type I PLP-dependent aspartate aminotransferase-like (Major domain)"/>
    <property type="match status" value="1"/>
</dbReference>
<dbReference type="InterPro" id="IPR015422">
    <property type="entry name" value="PyrdxlP-dep_Trfase_small"/>
</dbReference>
<evidence type="ECO:0000256" key="3">
    <source>
        <dbReference type="ARBA" id="ARBA00022679"/>
    </source>
</evidence>
<proteinExistence type="inferred from homology"/>
<dbReference type="OrthoDB" id="9807885at2"/>
<dbReference type="Proteomes" id="UP000053557">
    <property type="component" value="Unassembled WGS sequence"/>
</dbReference>
<dbReference type="InterPro" id="IPR015424">
    <property type="entry name" value="PyrdxlP-dep_Trfase"/>
</dbReference>
<dbReference type="InterPro" id="IPR049704">
    <property type="entry name" value="Aminotrans_3_PPA_site"/>
</dbReference>
<evidence type="ECO:0000256" key="4">
    <source>
        <dbReference type="ARBA" id="ARBA00022898"/>
    </source>
</evidence>
<dbReference type="NCBIfam" id="NF005812">
    <property type="entry name" value="PRK07678.1"/>
    <property type="match status" value="1"/>
</dbReference>
<dbReference type="PROSITE" id="PS00600">
    <property type="entry name" value="AA_TRANSFER_CLASS_3"/>
    <property type="match status" value="1"/>
</dbReference>
<keyword evidence="7" id="KW-1185">Reference proteome</keyword>
<dbReference type="PIRSF" id="PIRSF000521">
    <property type="entry name" value="Transaminase_4ab_Lys_Orn"/>
    <property type="match status" value="1"/>
</dbReference>
<dbReference type="PANTHER" id="PTHR43094">
    <property type="entry name" value="AMINOTRANSFERASE"/>
    <property type="match status" value="1"/>
</dbReference>
<dbReference type="FunFam" id="3.40.640.10:FF:000014">
    <property type="entry name" value="Adenosylmethionine-8-amino-7-oxononanoate aminotransferase, probable"/>
    <property type="match status" value="1"/>
</dbReference>
<organism evidence="6 7">
    <name type="scientific">Ferroacidibacillus organovorans</name>
    <dbReference type="NCBI Taxonomy" id="1765683"/>
    <lineage>
        <taxon>Bacteria</taxon>
        <taxon>Bacillati</taxon>
        <taxon>Bacillota</taxon>
        <taxon>Bacilli</taxon>
        <taxon>Bacillales</taxon>
        <taxon>Alicyclobacillaceae</taxon>
        <taxon>Ferroacidibacillus</taxon>
    </lineage>
</organism>
<dbReference type="AlphaFoldDB" id="A0A124IVP9"/>
<dbReference type="InterPro" id="IPR015421">
    <property type="entry name" value="PyrdxlP-dep_Trfase_major"/>
</dbReference>
<evidence type="ECO:0000313" key="7">
    <source>
        <dbReference type="Proteomes" id="UP000053557"/>
    </source>
</evidence>
<dbReference type="SUPFAM" id="SSF53383">
    <property type="entry name" value="PLP-dependent transferases"/>
    <property type="match status" value="1"/>
</dbReference>
<keyword evidence="3 6" id="KW-0808">Transferase</keyword>
<comment type="caution">
    <text evidence="6">The sequence shown here is derived from an EMBL/GenBank/DDBJ whole genome shotgun (WGS) entry which is preliminary data.</text>
</comment>
<dbReference type="CDD" id="cd00610">
    <property type="entry name" value="OAT_like"/>
    <property type="match status" value="1"/>
</dbReference>
<evidence type="ECO:0000256" key="5">
    <source>
        <dbReference type="RuleBase" id="RU003560"/>
    </source>
</evidence>
<evidence type="ECO:0000256" key="1">
    <source>
        <dbReference type="ARBA" id="ARBA00008954"/>
    </source>
</evidence>
<keyword evidence="2 6" id="KW-0032">Aminotransferase</keyword>
<dbReference type="GO" id="GO:0030170">
    <property type="term" value="F:pyridoxal phosphate binding"/>
    <property type="evidence" value="ECO:0007669"/>
    <property type="project" value="InterPro"/>
</dbReference>
<evidence type="ECO:0000313" key="6">
    <source>
        <dbReference type="EMBL" id="KUO94940.1"/>
    </source>
</evidence>
<comment type="similarity">
    <text evidence="1 5">Belongs to the class-III pyridoxal-phosphate-dependent aminotransferase family.</text>
</comment>
<gene>
    <name evidence="6" type="ORF">ATW55_04705</name>
</gene>
<dbReference type="GO" id="GO:0008483">
    <property type="term" value="F:transaminase activity"/>
    <property type="evidence" value="ECO:0007669"/>
    <property type="project" value="UniProtKB-KW"/>
</dbReference>
<dbReference type="EMBL" id="LPVJ01000061">
    <property type="protein sequence ID" value="KUO94940.1"/>
    <property type="molecule type" value="Genomic_DNA"/>
</dbReference>
<accession>A0A124IVP9</accession>